<evidence type="ECO:0000313" key="3">
    <source>
        <dbReference type="EMBL" id="XCA33697.1"/>
    </source>
</evidence>
<feature type="compositionally biased region" description="Polar residues" evidence="1">
    <location>
        <begin position="125"/>
        <end position="135"/>
    </location>
</feature>
<keyword evidence="2" id="KW-0472">Membrane</keyword>
<reference evidence="3" key="1">
    <citation type="submission" date="2024-06" db="EMBL/GenBank/DDBJ databases">
        <title>Genome assembly of the Polyergus mexicanus.</title>
        <authorList>
            <person name="Cash E."/>
            <person name="Tustsui N.D."/>
            <person name="Ward P."/>
            <person name="Nguyen O."/>
            <person name="Sahasrabudhe R."/>
            <person name="Fairbairn C.W."/>
            <person name="Seligmann W.E."/>
            <person name="Sacco S."/>
            <person name="Beraut E."/>
            <person name="Miller C."/>
            <person name="Toffelmier E."/>
            <person name="Shaffer H.B."/>
        </authorList>
    </citation>
    <scope>NUCLEOTIDE SEQUENCE</scope>
    <source>
        <strain evidence="3">NDT 795.1</strain>
    </source>
</reference>
<accession>A0AAU7YJ88</accession>
<protein>
    <submittedName>
        <fullName evidence="3">Uncharacterized protein</fullName>
    </submittedName>
</protein>
<keyword evidence="2" id="KW-1133">Transmembrane helix</keyword>
<feature type="region of interest" description="Disordered" evidence="1">
    <location>
        <begin position="89"/>
        <end position="152"/>
    </location>
</feature>
<evidence type="ECO:0000256" key="2">
    <source>
        <dbReference type="SAM" id="Phobius"/>
    </source>
</evidence>
<proteinExistence type="predicted"/>
<feature type="transmembrane region" description="Helical" evidence="2">
    <location>
        <begin position="184"/>
        <end position="204"/>
    </location>
</feature>
<gene>
    <name evidence="3" type="ORF">ABS808_02610</name>
</gene>
<dbReference type="EMBL" id="CP158586">
    <property type="protein sequence ID" value="XCA33697.1"/>
    <property type="molecule type" value="Genomic_DNA"/>
</dbReference>
<sequence length="247" mass="27090">MKKIGKAIAKKFKNRKGSKIQEPSISSREEAKKPLEITIEQQPTVVTAKTTTAKDENSKGMHEVCKYSVINKDTTRVIDKATETNTQLCNEKSEIEQPIFENSEEAQNDSTTVEPTSVDRETNEQEPNSPDSPSSAEPHFDSRSGNTIEEKSSKKAIRPIVAGVVGAVLLASGVALCIMKMSVVAAVVGIVGLACIDFALYNIINPNTKLEKVEDVEQLDLQNLKASLKNNKRQEGKLISLENTLNY</sequence>
<feature type="compositionally biased region" description="Basic and acidic residues" evidence="1">
    <location>
        <begin position="138"/>
        <end position="152"/>
    </location>
</feature>
<organism evidence="3">
    <name type="scientific">Wolbachia endosymbiont of Polyergus mexicanus</name>
    <dbReference type="NCBI Taxonomy" id="3171167"/>
    <lineage>
        <taxon>Bacteria</taxon>
        <taxon>Pseudomonadati</taxon>
        <taxon>Pseudomonadota</taxon>
        <taxon>Alphaproteobacteria</taxon>
        <taxon>Rickettsiales</taxon>
        <taxon>Anaplasmataceae</taxon>
        <taxon>Wolbachieae</taxon>
        <taxon>Wolbachia</taxon>
    </lineage>
</organism>
<feature type="region of interest" description="Disordered" evidence="1">
    <location>
        <begin position="13"/>
        <end position="38"/>
    </location>
</feature>
<dbReference type="AlphaFoldDB" id="A0AAU7YJ88"/>
<name>A0AAU7YJ88_9RICK</name>
<keyword evidence="2" id="KW-0812">Transmembrane</keyword>
<evidence type="ECO:0000256" key="1">
    <source>
        <dbReference type="SAM" id="MobiDB-lite"/>
    </source>
</evidence>
<feature type="transmembrane region" description="Helical" evidence="2">
    <location>
        <begin position="160"/>
        <end position="178"/>
    </location>
</feature>